<organism evidence="1 2">
    <name type="scientific">Arthrobacter globiformis</name>
    <dbReference type="NCBI Taxonomy" id="1665"/>
    <lineage>
        <taxon>Bacteria</taxon>
        <taxon>Bacillati</taxon>
        <taxon>Actinomycetota</taxon>
        <taxon>Actinomycetes</taxon>
        <taxon>Micrococcales</taxon>
        <taxon>Micrococcaceae</taxon>
        <taxon>Arthrobacter</taxon>
    </lineage>
</organism>
<dbReference type="EMBL" id="QLNP01000074">
    <property type="protein sequence ID" value="RAM37295.1"/>
    <property type="molecule type" value="Genomic_DNA"/>
</dbReference>
<dbReference type="InterPro" id="IPR022118">
    <property type="entry name" value="Peptidase_C70_AvrRpt2"/>
</dbReference>
<dbReference type="Pfam" id="PF12385">
    <property type="entry name" value="Peptidase_C70"/>
    <property type="match status" value="1"/>
</dbReference>
<sequence>MPQSSYDVPVVEQGAENPICWVASMAMVESYWTQSSVGVGKYTGGFDPSMSCIDNMATDVVDFQNRMASFGFYPAYPDEPLSLNSLYEASDRLGPLIYFHYVNGFPYLSGPGTGGGAHAIVITGTDTDQGGFWFNNPWGDKDTWADATSGLAPAADPNSRSYSLYFGNFPV</sequence>
<dbReference type="RefSeq" id="WP_111903899.1">
    <property type="nucleotide sequence ID" value="NZ_QLNP01000074.1"/>
</dbReference>
<dbReference type="Proteomes" id="UP000249166">
    <property type="component" value="Unassembled WGS sequence"/>
</dbReference>
<reference evidence="1 2" key="1">
    <citation type="submission" date="2018-04" db="EMBL/GenBank/DDBJ databases">
        <title>Bacteria isolated from cave deposits of Manipur.</title>
        <authorList>
            <person name="Sahoo D."/>
            <person name="Sarangthem I."/>
            <person name="Nandeibam J."/>
        </authorList>
    </citation>
    <scope>NUCLEOTIDE SEQUENCE [LARGE SCALE GENOMIC DNA]</scope>
    <source>
        <strain evidence="2">mrc11</strain>
    </source>
</reference>
<gene>
    <name evidence="1" type="ORF">DBZ45_10790</name>
</gene>
<proteinExistence type="predicted"/>
<evidence type="ECO:0000313" key="1">
    <source>
        <dbReference type="EMBL" id="RAM37295.1"/>
    </source>
</evidence>
<protein>
    <recommendedName>
        <fullName evidence="3">Peptidase C39-like domain-containing protein</fullName>
    </recommendedName>
</protein>
<dbReference type="AlphaFoldDB" id="A0A328HIM0"/>
<name>A0A328HIM0_ARTGO</name>
<evidence type="ECO:0000313" key="2">
    <source>
        <dbReference type="Proteomes" id="UP000249166"/>
    </source>
</evidence>
<evidence type="ECO:0008006" key="3">
    <source>
        <dbReference type="Google" id="ProtNLM"/>
    </source>
</evidence>
<comment type="caution">
    <text evidence="1">The sequence shown here is derived from an EMBL/GenBank/DDBJ whole genome shotgun (WGS) entry which is preliminary data.</text>
</comment>
<accession>A0A328HIM0</accession>